<proteinExistence type="inferred from homology"/>
<evidence type="ECO:0000256" key="8">
    <source>
        <dbReference type="ARBA" id="ARBA00022723"/>
    </source>
</evidence>
<evidence type="ECO:0000256" key="9">
    <source>
        <dbReference type="ARBA" id="ARBA00022962"/>
    </source>
</evidence>
<dbReference type="Gene3D" id="3.20.20.70">
    <property type="entry name" value="Aldolase class I"/>
    <property type="match status" value="1"/>
</dbReference>
<dbReference type="InterPro" id="IPR050711">
    <property type="entry name" value="ET-N_metabolism_enzyme"/>
</dbReference>
<dbReference type="GO" id="GO:0006537">
    <property type="term" value="P:glutamate biosynthetic process"/>
    <property type="evidence" value="ECO:0007669"/>
    <property type="project" value="UniProtKB-KW"/>
</dbReference>
<comment type="similarity">
    <text evidence="4">Belongs to the glutamate synthase family.</text>
</comment>
<evidence type="ECO:0000256" key="14">
    <source>
        <dbReference type="ARBA" id="ARBA00023291"/>
    </source>
</evidence>
<keyword evidence="5" id="KW-0028">Amino-acid biosynthesis</keyword>
<dbReference type="AlphaFoldDB" id="A0A1Z1XBB0"/>
<keyword evidence="18" id="KW-0150">Chloroplast</keyword>
<dbReference type="Pfam" id="PF04898">
    <property type="entry name" value="Glu_syn_central"/>
    <property type="match status" value="1"/>
</dbReference>
<keyword evidence="12" id="KW-0411">Iron-sulfur</keyword>
<evidence type="ECO:0000256" key="10">
    <source>
        <dbReference type="ARBA" id="ARBA00023002"/>
    </source>
</evidence>
<accession>A0A1Z1XBB0</accession>
<dbReference type="GO" id="GO:0019676">
    <property type="term" value="P:ammonia assimilation cycle"/>
    <property type="evidence" value="ECO:0007669"/>
    <property type="project" value="TreeGrafter"/>
</dbReference>
<name>A0A1Z1XBB0_9RHOD</name>
<evidence type="ECO:0000256" key="15">
    <source>
        <dbReference type="ARBA" id="ARBA00037928"/>
    </source>
</evidence>
<evidence type="ECO:0000256" key="1">
    <source>
        <dbReference type="ARBA" id="ARBA00001917"/>
    </source>
</evidence>
<keyword evidence="8" id="KW-0479">Metal-binding</keyword>
<dbReference type="GO" id="GO:0046872">
    <property type="term" value="F:metal ion binding"/>
    <property type="evidence" value="ECO:0007669"/>
    <property type="project" value="UniProtKB-KW"/>
</dbReference>
<comment type="pathway">
    <text evidence="15">Amino-acid biosynthesis; L-glutamate biosynthesis via GLT pathway; L-glutamate from 2-oxoglutarate and L-glutamine (ferredoxin route): step 1/1.</text>
</comment>
<dbReference type="PROSITE" id="PS51278">
    <property type="entry name" value="GATASE_TYPE_2"/>
    <property type="match status" value="1"/>
</dbReference>
<dbReference type="Gene3D" id="3.60.20.10">
    <property type="entry name" value="Glutamine Phosphoribosylpyrophosphate, subunit 1, domain 1"/>
    <property type="match status" value="1"/>
</dbReference>
<keyword evidence="13" id="KW-0314">Glutamate biosynthesis</keyword>
<evidence type="ECO:0000256" key="6">
    <source>
        <dbReference type="ARBA" id="ARBA00022630"/>
    </source>
</evidence>
<dbReference type="RefSeq" id="YP_009402790.1">
    <property type="nucleotide sequence ID" value="NC_035350.1"/>
</dbReference>
<evidence type="ECO:0000256" key="11">
    <source>
        <dbReference type="ARBA" id="ARBA00023004"/>
    </source>
</evidence>
<keyword evidence="6" id="KW-0285">Flavoprotein</keyword>
<organism evidence="18">
    <name type="scientific">Compsopogon caeruleus</name>
    <dbReference type="NCBI Taxonomy" id="31354"/>
    <lineage>
        <taxon>Eukaryota</taxon>
        <taxon>Rhodophyta</taxon>
        <taxon>Compsopogonophyceae</taxon>
        <taxon>Compsopogonales</taxon>
        <taxon>Compsopogonaceae</taxon>
        <taxon>Compsopogon</taxon>
    </lineage>
</organism>
<evidence type="ECO:0000256" key="12">
    <source>
        <dbReference type="ARBA" id="ARBA00023014"/>
    </source>
</evidence>
<evidence type="ECO:0000256" key="3">
    <source>
        <dbReference type="ARBA" id="ARBA00004802"/>
    </source>
</evidence>
<dbReference type="SUPFAM" id="SSF56235">
    <property type="entry name" value="N-terminal nucleophile aminohydrolases (Ntn hydrolases)"/>
    <property type="match status" value="1"/>
</dbReference>
<dbReference type="InterPro" id="IPR029055">
    <property type="entry name" value="Ntn_hydrolases_N"/>
</dbReference>
<comment type="cofactor">
    <cofactor evidence="2">
        <name>[3Fe-4S] cluster</name>
        <dbReference type="ChEBI" id="CHEBI:21137"/>
    </cofactor>
</comment>
<keyword evidence="10" id="KW-0560">Oxidoreductase</keyword>
<dbReference type="EC" id="1.4.7.1" evidence="16"/>
<dbReference type="EMBL" id="KY083067">
    <property type="protein sequence ID" value="ARX96139.1"/>
    <property type="molecule type" value="Genomic_DNA"/>
</dbReference>
<dbReference type="InterPro" id="IPR017932">
    <property type="entry name" value="GATase_2_dom"/>
</dbReference>
<dbReference type="SUPFAM" id="SSF51395">
    <property type="entry name" value="FMN-linked oxidoreductases"/>
    <property type="match status" value="1"/>
</dbReference>
<dbReference type="FunFam" id="3.60.20.10:FF:000001">
    <property type="entry name" value="Glutamate synthase, large subunit"/>
    <property type="match status" value="1"/>
</dbReference>
<keyword evidence="7" id="KW-0288">FMN</keyword>
<dbReference type="PANTHER" id="PTHR11938">
    <property type="entry name" value="FAD NADPH DEHYDROGENASE/OXIDOREDUCTASE"/>
    <property type="match status" value="1"/>
</dbReference>
<dbReference type="GeneID" id="33366854"/>
<protein>
    <recommendedName>
        <fullName evidence="16">glutamate synthase (ferredoxin)</fullName>
        <ecNumber evidence="16">1.4.7.1</ecNumber>
    </recommendedName>
</protein>
<comment type="pathway">
    <text evidence="3">Energy metabolism; nitrogen metabolism.</text>
</comment>
<dbReference type="InterPro" id="IPR006982">
    <property type="entry name" value="Glu_synth_centr_N"/>
</dbReference>
<sequence length="526" mass="60220">MINQKLLQAPRRITKKISQNNNLASLTKEKDACGVGFIANIDNHKSHKLIMQALEALSCMEHRGACSADKDSGDGAGISTEIPWELFNSYFNEKKISIKRYQNIGVGMMFFPIGSYLEIKKTIEWIINKEGLKFINWRLVPLVNEVVGKQAKANQPHIEQIFIGDNNIDQEKFEQKLYLLRKKIEKGVGKLCIEDKNQFYICSLSSRVIVYKGMLRSAVLGQFYQDLYHPLYKSCFALYHRRFSTNTMPKWPLAQPMRYIAHNGEINTILGNLNWMSAREPFLESKHWGDNLNELKPITNPNNSDSANLDAAVELLTNSGKTPQESLMMLIPEAYQNQIDLEYPEVLDFYEYYSGIMEAWDGPALVIFSDGEIVGATLDRNGLRPARYIITSDNILIVSSESGTINIPSNQIYEKGRLGPGEMIIADLKKKKIRKNWEIKQEVSSLENYKRLRKNIENIIEENKFTSINELDTENILKWQTIFGYTVEDIELIVEHMASEGKEPTFCMGDDIPLAILVRINKDIKK</sequence>
<dbReference type="InterPro" id="IPR013785">
    <property type="entry name" value="Aldolase_TIM"/>
</dbReference>
<keyword evidence="14" id="KW-0003">3Fe-4S</keyword>
<keyword evidence="11" id="KW-0408">Iron</keyword>
<evidence type="ECO:0000256" key="7">
    <source>
        <dbReference type="ARBA" id="ARBA00022643"/>
    </source>
</evidence>
<evidence type="ECO:0000256" key="16">
    <source>
        <dbReference type="ARBA" id="ARBA00039085"/>
    </source>
</evidence>
<feature type="domain" description="Glutamine amidotransferase type-2" evidence="17">
    <location>
        <begin position="33"/>
        <end position="429"/>
    </location>
</feature>
<evidence type="ECO:0000313" key="18">
    <source>
        <dbReference type="EMBL" id="ARX96139.1"/>
    </source>
</evidence>
<keyword evidence="18" id="KW-0934">Plastid</keyword>
<dbReference type="CDD" id="cd00713">
    <property type="entry name" value="GltS"/>
    <property type="match status" value="1"/>
</dbReference>
<evidence type="ECO:0000256" key="13">
    <source>
        <dbReference type="ARBA" id="ARBA00023164"/>
    </source>
</evidence>
<keyword evidence="9" id="KW-0315">Glutamine amidotransferase</keyword>
<comment type="cofactor">
    <cofactor evidence="1">
        <name>FMN</name>
        <dbReference type="ChEBI" id="CHEBI:58210"/>
    </cofactor>
</comment>
<dbReference type="GO" id="GO:0016041">
    <property type="term" value="F:glutamate synthase (ferredoxin) activity"/>
    <property type="evidence" value="ECO:0007669"/>
    <property type="project" value="UniProtKB-EC"/>
</dbReference>
<geneLocation type="chloroplast" evidence="18"/>
<dbReference type="GO" id="GO:0051538">
    <property type="term" value="F:3 iron, 4 sulfur cluster binding"/>
    <property type="evidence" value="ECO:0007669"/>
    <property type="project" value="UniProtKB-KW"/>
</dbReference>
<dbReference type="Pfam" id="PF00310">
    <property type="entry name" value="GATase_2"/>
    <property type="match status" value="1"/>
</dbReference>
<evidence type="ECO:0000256" key="5">
    <source>
        <dbReference type="ARBA" id="ARBA00022605"/>
    </source>
</evidence>
<gene>
    <name evidence="18" type="primary">gtlB</name>
</gene>
<evidence type="ECO:0000259" key="17">
    <source>
        <dbReference type="PROSITE" id="PS51278"/>
    </source>
</evidence>
<dbReference type="PANTHER" id="PTHR11938:SF133">
    <property type="entry name" value="GLUTAMATE SYNTHASE (NADH)"/>
    <property type="match status" value="1"/>
</dbReference>
<evidence type="ECO:0000256" key="2">
    <source>
        <dbReference type="ARBA" id="ARBA00001927"/>
    </source>
</evidence>
<reference evidence="18" key="1">
    <citation type="submission" date="2016-11" db="EMBL/GenBank/DDBJ databases">
        <title>Chloroplast genome of compsopogon caeruleus.</title>
        <authorList>
            <person name="Nan F."/>
        </authorList>
    </citation>
    <scope>NUCLEOTIDE SEQUENCE</scope>
</reference>
<evidence type="ECO:0000256" key="4">
    <source>
        <dbReference type="ARBA" id="ARBA00009716"/>
    </source>
</evidence>